<feature type="non-terminal residue" evidence="1">
    <location>
        <position position="1"/>
    </location>
</feature>
<dbReference type="Proteomes" id="UP001221142">
    <property type="component" value="Unassembled WGS sequence"/>
</dbReference>
<name>A0AAD7F929_9AGAR</name>
<dbReference type="EMBL" id="JARKIF010000109">
    <property type="protein sequence ID" value="KAJ7604328.1"/>
    <property type="molecule type" value="Genomic_DNA"/>
</dbReference>
<proteinExistence type="predicted"/>
<feature type="non-terminal residue" evidence="1">
    <location>
        <position position="115"/>
    </location>
</feature>
<dbReference type="AlphaFoldDB" id="A0AAD7F929"/>
<reference evidence="1" key="1">
    <citation type="submission" date="2023-03" db="EMBL/GenBank/DDBJ databases">
        <title>Massive genome expansion in bonnet fungi (Mycena s.s.) driven by repeated elements and novel gene families across ecological guilds.</title>
        <authorList>
            <consortium name="Lawrence Berkeley National Laboratory"/>
            <person name="Harder C.B."/>
            <person name="Miyauchi S."/>
            <person name="Viragh M."/>
            <person name="Kuo A."/>
            <person name="Thoen E."/>
            <person name="Andreopoulos B."/>
            <person name="Lu D."/>
            <person name="Skrede I."/>
            <person name="Drula E."/>
            <person name="Henrissat B."/>
            <person name="Morin E."/>
            <person name="Kohler A."/>
            <person name="Barry K."/>
            <person name="LaButti K."/>
            <person name="Morin E."/>
            <person name="Salamov A."/>
            <person name="Lipzen A."/>
            <person name="Mereny Z."/>
            <person name="Hegedus B."/>
            <person name="Baldrian P."/>
            <person name="Stursova M."/>
            <person name="Weitz H."/>
            <person name="Taylor A."/>
            <person name="Grigoriev I.V."/>
            <person name="Nagy L.G."/>
            <person name="Martin F."/>
            <person name="Kauserud H."/>
        </authorList>
    </citation>
    <scope>NUCLEOTIDE SEQUENCE</scope>
    <source>
        <strain evidence="1">9284</strain>
    </source>
</reference>
<keyword evidence="2" id="KW-1185">Reference proteome</keyword>
<comment type="caution">
    <text evidence="1">The sequence shown here is derived from an EMBL/GenBank/DDBJ whole genome shotgun (WGS) entry which is preliminary data.</text>
</comment>
<accession>A0AAD7F929</accession>
<organism evidence="1 2">
    <name type="scientific">Roridomyces roridus</name>
    <dbReference type="NCBI Taxonomy" id="1738132"/>
    <lineage>
        <taxon>Eukaryota</taxon>
        <taxon>Fungi</taxon>
        <taxon>Dikarya</taxon>
        <taxon>Basidiomycota</taxon>
        <taxon>Agaricomycotina</taxon>
        <taxon>Agaricomycetes</taxon>
        <taxon>Agaricomycetidae</taxon>
        <taxon>Agaricales</taxon>
        <taxon>Marasmiineae</taxon>
        <taxon>Mycenaceae</taxon>
        <taxon>Roridomyces</taxon>
    </lineage>
</organism>
<sequence>DLWKYVGSKQWGPRWDTLLSLAVEFEGRWKSQAGGIPTACRPEEVGQWMKEHRKPVDKGLKPEFGQRMLRWWRTIGPTSRRELPGGSPVTWMDWDNIRRSGTNGVMMLVRATAWW</sequence>
<protein>
    <submittedName>
        <fullName evidence="1">Uncharacterized protein</fullName>
    </submittedName>
</protein>
<gene>
    <name evidence="1" type="ORF">FB45DRAFT_696033</name>
</gene>
<evidence type="ECO:0000313" key="1">
    <source>
        <dbReference type="EMBL" id="KAJ7604328.1"/>
    </source>
</evidence>
<evidence type="ECO:0000313" key="2">
    <source>
        <dbReference type="Proteomes" id="UP001221142"/>
    </source>
</evidence>